<feature type="transmembrane region" description="Helical" evidence="6">
    <location>
        <begin position="426"/>
        <end position="450"/>
    </location>
</feature>
<feature type="transmembrane region" description="Helical" evidence="6">
    <location>
        <begin position="217"/>
        <end position="237"/>
    </location>
</feature>
<feature type="transmembrane region" description="Helical" evidence="6">
    <location>
        <begin position="62"/>
        <end position="84"/>
    </location>
</feature>
<evidence type="ECO:0000256" key="1">
    <source>
        <dbReference type="ARBA" id="ARBA00004141"/>
    </source>
</evidence>
<dbReference type="Pfam" id="PF13520">
    <property type="entry name" value="AA_permease_2"/>
    <property type="match status" value="1"/>
</dbReference>
<evidence type="ECO:0000256" key="6">
    <source>
        <dbReference type="SAM" id="Phobius"/>
    </source>
</evidence>
<dbReference type="PANTHER" id="PTHR45649:SF1">
    <property type="entry name" value="TRANSPORTER, PUTATIVE (EUROFUNG)-RELATED"/>
    <property type="match status" value="1"/>
</dbReference>
<accession>A0A7C8ML11</accession>
<keyword evidence="5 6" id="KW-0472">Membrane</keyword>
<protein>
    <recommendedName>
        <fullName evidence="9">Amino acid permease/ SLC12A domain-containing protein</fullName>
    </recommendedName>
</protein>
<feature type="transmembrane region" description="Helical" evidence="6">
    <location>
        <begin position="96"/>
        <end position="115"/>
    </location>
</feature>
<evidence type="ECO:0000313" key="7">
    <source>
        <dbReference type="EMBL" id="KAF2962727.1"/>
    </source>
</evidence>
<comment type="subcellular location">
    <subcellularLocation>
        <location evidence="1">Membrane</location>
        <topology evidence="1">Multi-pass membrane protein</topology>
    </subcellularLocation>
</comment>
<feature type="transmembrane region" description="Helical" evidence="6">
    <location>
        <begin position="187"/>
        <end position="205"/>
    </location>
</feature>
<dbReference type="Gene3D" id="1.20.1740.10">
    <property type="entry name" value="Amino acid/polyamine transporter I"/>
    <property type="match status" value="1"/>
</dbReference>
<name>A0A7C8ML11_9PEZI</name>
<dbReference type="InParanoid" id="A0A7C8ML11"/>
<comment type="caution">
    <text evidence="7">The sequence shown here is derived from an EMBL/GenBank/DDBJ whole genome shotgun (WGS) entry which is preliminary data.</text>
</comment>
<keyword evidence="3 6" id="KW-0812">Transmembrane</keyword>
<keyword evidence="4 6" id="KW-1133">Transmembrane helix</keyword>
<feature type="transmembrane region" description="Helical" evidence="6">
    <location>
        <begin position="143"/>
        <end position="167"/>
    </location>
</feature>
<dbReference type="GO" id="GO:0022857">
    <property type="term" value="F:transmembrane transporter activity"/>
    <property type="evidence" value="ECO:0007669"/>
    <property type="project" value="InterPro"/>
</dbReference>
<dbReference type="InterPro" id="IPR002293">
    <property type="entry name" value="AA/rel_permease1"/>
</dbReference>
<feature type="transmembrane region" description="Helical" evidence="6">
    <location>
        <begin position="513"/>
        <end position="533"/>
    </location>
</feature>
<dbReference type="Proteomes" id="UP000481858">
    <property type="component" value="Unassembled WGS sequence"/>
</dbReference>
<feature type="transmembrane region" description="Helical" evidence="6">
    <location>
        <begin position="400"/>
        <end position="420"/>
    </location>
</feature>
<keyword evidence="2" id="KW-0813">Transport</keyword>
<feature type="transmembrane region" description="Helical" evidence="6">
    <location>
        <begin position="483"/>
        <end position="501"/>
    </location>
</feature>
<feature type="transmembrane region" description="Helical" evidence="6">
    <location>
        <begin position="297"/>
        <end position="327"/>
    </location>
</feature>
<sequence>MQSYLPREKGAVVMDPKNDIELQRTSPDRTIPSSTQKSRIYPTDDDEVLIRLGKRPLLNRSFGFMSILGLSCSALCSWEGILVTSVPSLLTAGPAAVIWSFVVGWVGITSVYTVMAELSSIAPTAGGQYHWVAMMAPKSCSNFLAYLTAWLTVLAWQAIAITTSYLITTTLQGIVVLAQPSYVPLPWHTLLIMWASILLAVLINSTTGRFLARFEGLILMLHLAGFFGILVPLIYFAPHNSASFVFTTFFNSGGWEAQGIAFLVGLPSIASTLIGADCAVHMSEEIQGAATVVPQALLYTIFINGSLAFAMAITLIFCLTDIDAAMAAAEAMFYPFLEVFRSGVNSTTGACVMAAVVLVLAAASSVGVYASASRMIWSFARDDGLPFSGKLVKLTKGSSLPINAIFSTLGIAGLISLTVLGSAAALSALLSLIVASLYSSYSLVCGLFLWRRLTGGFHDAGDAEIRPGGLLWGPWKLPEPLGIANNMFACLYSVFLLFWSFWPQTVNPTPETFNWSILVFGTVVLFSVIWYIMQARRVFKGPIKEL</sequence>
<organism evidence="7 8">
    <name type="scientific">Xylaria multiplex</name>
    <dbReference type="NCBI Taxonomy" id="323545"/>
    <lineage>
        <taxon>Eukaryota</taxon>
        <taxon>Fungi</taxon>
        <taxon>Dikarya</taxon>
        <taxon>Ascomycota</taxon>
        <taxon>Pezizomycotina</taxon>
        <taxon>Sordariomycetes</taxon>
        <taxon>Xylariomycetidae</taxon>
        <taxon>Xylariales</taxon>
        <taxon>Xylariaceae</taxon>
        <taxon>Xylaria</taxon>
    </lineage>
</organism>
<evidence type="ECO:0008006" key="9">
    <source>
        <dbReference type="Google" id="ProtNLM"/>
    </source>
</evidence>
<dbReference type="AlphaFoldDB" id="A0A7C8ML11"/>
<dbReference type="OrthoDB" id="3257095at2759"/>
<reference evidence="7 8" key="1">
    <citation type="submission" date="2019-12" db="EMBL/GenBank/DDBJ databases">
        <title>Draft genome sequence of the ascomycete Xylaria multiplex DSM 110363.</title>
        <authorList>
            <person name="Buettner E."/>
            <person name="Kellner H."/>
        </authorList>
    </citation>
    <scope>NUCLEOTIDE SEQUENCE [LARGE SCALE GENOMIC DNA]</scope>
    <source>
        <strain evidence="7 8">DSM 110363</strain>
    </source>
</reference>
<keyword evidence="8" id="KW-1185">Reference proteome</keyword>
<dbReference type="EMBL" id="WUBL01000285">
    <property type="protein sequence ID" value="KAF2962727.1"/>
    <property type="molecule type" value="Genomic_DNA"/>
</dbReference>
<gene>
    <name evidence="7" type="ORF">GQX73_g10844</name>
</gene>
<evidence type="ECO:0000256" key="5">
    <source>
        <dbReference type="ARBA" id="ARBA00023136"/>
    </source>
</evidence>
<dbReference type="GO" id="GO:0016020">
    <property type="term" value="C:membrane"/>
    <property type="evidence" value="ECO:0007669"/>
    <property type="project" value="UniProtKB-SubCell"/>
</dbReference>
<evidence type="ECO:0000313" key="8">
    <source>
        <dbReference type="Proteomes" id="UP000481858"/>
    </source>
</evidence>
<feature type="transmembrane region" description="Helical" evidence="6">
    <location>
        <begin position="347"/>
        <end position="372"/>
    </location>
</feature>
<proteinExistence type="predicted"/>
<evidence type="ECO:0000256" key="3">
    <source>
        <dbReference type="ARBA" id="ARBA00022692"/>
    </source>
</evidence>
<dbReference type="PANTHER" id="PTHR45649">
    <property type="entry name" value="AMINO-ACID PERMEASE BAT1"/>
    <property type="match status" value="1"/>
</dbReference>
<dbReference type="PIRSF" id="PIRSF006060">
    <property type="entry name" value="AA_transporter"/>
    <property type="match status" value="1"/>
</dbReference>
<evidence type="ECO:0000256" key="2">
    <source>
        <dbReference type="ARBA" id="ARBA00022448"/>
    </source>
</evidence>
<feature type="transmembrane region" description="Helical" evidence="6">
    <location>
        <begin position="257"/>
        <end position="276"/>
    </location>
</feature>
<evidence type="ECO:0000256" key="4">
    <source>
        <dbReference type="ARBA" id="ARBA00022989"/>
    </source>
</evidence>